<organism evidence="7 8">
    <name type="scientific">Triticum urartu</name>
    <name type="common">Red wild einkorn</name>
    <name type="synonym">Crithodium urartu</name>
    <dbReference type="NCBI Taxonomy" id="4572"/>
    <lineage>
        <taxon>Eukaryota</taxon>
        <taxon>Viridiplantae</taxon>
        <taxon>Streptophyta</taxon>
        <taxon>Embryophyta</taxon>
        <taxon>Tracheophyta</taxon>
        <taxon>Spermatophyta</taxon>
        <taxon>Magnoliopsida</taxon>
        <taxon>Liliopsida</taxon>
        <taxon>Poales</taxon>
        <taxon>Poaceae</taxon>
        <taxon>BOP clade</taxon>
        <taxon>Pooideae</taxon>
        <taxon>Triticodae</taxon>
        <taxon>Triticeae</taxon>
        <taxon>Triticinae</taxon>
        <taxon>Triticum</taxon>
    </lineage>
</organism>
<evidence type="ECO:0000256" key="2">
    <source>
        <dbReference type="ARBA" id="ARBA00009530"/>
    </source>
</evidence>
<sequence length="68" mass="7705">MGSATVLEVILAIILPPVGVFLRYKLGVSGYFFYCVRASLCLILLPYLIWLLLVWMCRFRWSSGSVSC</sequence>
<dbReference type="AlphaFoldDB" id="A0A8R7U9J2"/>
<name>A0A8R7U9J2_TRIUA</name>
<accession>A0A8R7U9J2</accession>
<dbReference type="Gramene" id="TuG1812G0400002404.01.T02">
    <property type="protein sequence ID" value="TuG1812G0400002404.01.T02.cds433180"/>
    <property type="gene ID" value="TuG1812G0400002404.01"/>
</dbReference>
<dbReference type="EnsemblPlants" id="TuG1812G0400002404.01.T02">
    <property type="protein sequence ID" value="TuG1812G0400002404.01.T02.cds433180"/>
    <property type="gene ID" value="TuG1812G0400002404.01"/>
</dbReference>
<keyword evidence="4 6" id="KW-1133">Transmembrane helix</keyword>
<evidence type="ECO:0000256" key="6">
    <source>
        <dbReference type="SAM" id="Phobius"/>
    </source>
</evidence>
<evidence type="ECO:0000256" key="4">
    <source>
        <dbReference type="ARBA" id="ARBA00022989"/>
    </source>
</evidence>
<evidence type="ECO:0000313" key="8">
    <source>
        <dbReference type="Proteomes" id="UP000015106"/>
    </source>
</evidence>
<evidence type="ECO:0000313" key="7">
    <source>
        <dbReference type="EnsemblPlants" id="TuG1812G0400002404.01.T02.cds433180"/>
    </source>
</evidence>
<reference evidence="8" key="1">
    <citation type="journal article" date="2013" name="Nature">
        <title>Draft genome of the wheat A-genome progenitor Triticum urartu.</title>
        <authorList>
            <person name="Ling H.Q."/>
            <person name="Zhao S."/>
            <person name="Liu D."/>
            <person name="Wang J."/>
            <person name="Sun H."/>
            <person name="Zhang C."/>
            <person name="Fan H."/>
            <person name="Li D."/>
            <person name="Dong L."/>
            <person name="Tao Y."/>
            <person name="Gao C."/>
            <person name="Wu H."/>
            <person name="Li Y."/>
            <person name="Cui Y."/>
            <person name="Guo X."/>
            <person name="Zheng S."/>
            <person name="Wang B."/>
            <person name="Yu K."/>
            <person name="Liang Q."/>
            <person name="Yang W."/>
            <person name="Lou X."/>
            <person name="Chen J."/>
            <person name="Feng M."/>
            <person name="Jian J."/>
            <person name="Zhang X."/>
            <person name="Luo G."/>
            <person name="Jiang Y."/>
            <person name="Liu J."/>
            <person name="Wang Z."/>
            <person name="Sha Y."/>
            <person name="Zhang B."/>
            <person name="Wu H."/>
            <person name="Tang D."/>
            <person name="Shen Q."/>
            <person name="Xue P."/>
            <person name="Zou S."/>
            <person name="Wang X."/>
            <person name="Liu X."/>
            <person name="Wang F."/>
            <person name="Yang Y."/>
            <person name="An X."/>
            <person name="Dong Z."/>
            <person name="Zhang K."/>
            <person name="Zhang X."/>
            <person name="Luo M.C."/>
            <person name="Dvorak J."/>
            <person name="Tong Y."/>
            <person name="Wang J."/>
            <person name="Yang H."/>
            <person name="Li Z."/>
            <person name="Wang D."/>
            <person name="Zhang A."/>
            <person name="Wang J."/>
        </authorList>
    </citation>
    <scope>NUCLEOTIDE SEQUENCE</scope>
    <source>
        <strain evidence="8">cv. G1812</strain>
    </source>
</reference>
<evidence type="ECO:0000256" key="5">
    <source>
        <dbReference type="ARBA" id="ARBA00023136"/>
    </source>
</evidence>
<evidence type="ECO:0000256" key="3">
    <source>
        <dbReference type="ARBA" id="ARBA00022692"/>
    </source>
</evidence>
<keyword evidence="5 6" id="KW-0472">Membrane</keyword>
<comment type="subcellular location">
    <subcellularLocation>
        <location evidence="1">Membrane</location>
    </subcellularLocation>
</comment>
<feature type="transmembrane region" description="Helical" evidence="6">
    <location>
        <begin position="31"/>
        <end position="56"/>
    </location>
</feature>
<proteinExistence type="inferred from homology"/>
<evidence type="ECO:0000256" key="1">
    <source>
        <dbReference type="ARBA" id="ARBA00004370"/>
    </source>
</evidence>
<reference evidence="7" key="3">
    <citation type="submission" date="2022-06" db="UniProtKB">
        <authorList>
            <consortium name="EnsemblPlants"/>
        </authorList>
    </citation>
    <scope>IDENTIFICATION</scope>
</reference>
<comment type="similarity">
    <text evidence="2">Belongs to the UPF0057 (PMP3) family.</text>
</comment>
<dbReference type="Proteomes" id="UP000015106">
    <property type="component" value="Chromosome 4"/>
</dbReference>
<evidence type="ECO:0008006" key="9">
    <source>
        <dbReference type="Google" id="ProtNLM"/>
    </source>
</evidence>
<gene>
    <name evidence="7" type="primary">LOC125552088</name>
</gene>
<dbReference type="GO" id="GO:0016020">
    <property type="term" value="C:membrane"/>
    <property type="evidence" value="ECO:0007669"/>
    <property type="project" value="UniProtKB-SubCell"/>
</dbReference>
<reference evidence="7" key="2">
    <citation type="submission" date="2018-03" db="EMBL/GenBank/DDBJ databases">
        <title>The Triticum urartu genome reveals the dynamic nature of wheat genome evolution.</title>
        <authorList>
            <person name="Ling H."/>
            <person name="Ma B."/>
            <person name="Shi X."/>
            <person name="Liu H."/>
            <person name="Dong L."/>
            <person name="Sun H."/>
            <person name="Cao Y."/>
            <person name="Gao Q."/>
            <person name="Zheng S."/>
            <person name="Li Y."/>
            <person name="Yu Y."/>
            <person name="Du H."/>
            <person name="Qi M."/>
            <person name="Li Y."/>
            <person name="Yu H."/>
            <person name="Cui Y."/>
            <person name="Wang N."/>
            <person name="Chen C."/>
            <person name="Wu H."/>
            <person name="Zhao Y."/>
            <person name="Zhang J."/>
            <person name="Li Y."/>
            <person name="Zhou W."/>
            <person name="Zhang B."/>
            <person name="Hu W."/>
            <person name="Eijk M."/>
            <person name="Tang J."/>
            <person name="Witsenboer H."/>
            <person name="Zhao S."/>
            <person name="Li Z."/>
            <person name="Zhang A."/>
            <person name="Wang D."/>
            <person name="Liang C."/>
        </authorList>
    </citation>
    <scope>NUCLEOTIDE SEQUENCE [LARGE SCALE GENOMIC DNA]</scope>
    <source>
        <strain evidence="7">cv. G1812</strain>
    </source>
</reference>
<dbReference type="InterPro" id="IPR000612">
    <property type="entry name" value="PMP3"/>
</dbReference>
<protein>
    <recommendedName>
        <fullName evidence="9">Hydrophobic protein OSR8</fullName>
    </recommendedName>
</protein>
<keyword evidence="3 6" id="KW-0812">Transmembrane</keyword>
<keyword evidence="8" id="KW-1185">Reference proteome</keyword>
<dbReference type="Pfam" id="PF01679">
    <property type="entry name" value="Pmp3"/>
    <property type="match status" value="1"/>
</dbReference>
<feature type="transmembrane region" description="Helical" evidence="6">
    <location>
        <begin position="6"/>
        <end position="24"/>
    </location>
</feature>